<evidence type="ECO:0000256" key="4">
    <source>
        <dbReference type="ARBA" id="ARBA00022649"/>
    </source>
</evidence>
<dbReference type="InterPro" id="IPR000021">
    <property type="entry name" value="Hok/gef_toxin"/>
</dbReference>
<keyword evidence="2" id="KW-1003">Cell membrane</keyword>
<evidence type="ECO:0000256" key="7">
    <source>
        <dbReference type="ARBA" id="ARBA00023136"/>
    </source>
</evidence>
<gene>
    <name evidence="9" type="ORF">BCT49_00030</name>
</gene>
<evidence type="ECO:0000256" key="8">
    <source>
        <dbReference type="RuleBase" id="RU221113"/>
    </source>
</evidence>
<dbReference type="AlphaFoldDB" id="A0A2N7KP25"/>
<dbReference type="GO" id="GO:0005886">
    <property type="term" value="C:plasma membrane"/>
    <property type="evidence" value="ECO:0007669"/>
    <property type="project" value="UniProtKB-SubCell"/>
</dbReference>
<evidence type="ECO:0000313" key="9">
    <source>
        <dbReference type="EMBL" id="PMM78436.1"/>
    </source>
</evidence>
<proteinExistence type="inferred from homology"/>
<keyword evidence="6 8" id="KW-1133">Transmembrane helix</keyword>
<sequence length="52" mass="5934">MPKSKIALMGLVVICFTVLCGLFIVRDSLCEVRYKDGSTDFLARFVVYEMVR</sequence>
<keyword evidence="5 8" id="KW-0812">Transmembrane</keyword>
<reference evidence="10" key="1">
    <citation type="submission" date="2016-07" db="EMBL/GenBank/DDBJ databases">
        <title>Nontailed viruses are major unrecognized killers of bacteria in the ocean.</title>
        <authorList>
            <person name="Kauffman K."/>
            <person name="Hussain F."/>
            <person name="Yang J."/>
            <person name="Arevalo P."/>
            <person name="Brown J."/>
            <person name="Cutler M."/>
            <person name="Kelly L."/>
            <person name="Polz M.F."/>
        </authorList>
    </citation>
    <scope>NUCLEOTIDE SEQUENCE [LARGE SCALE GENOMIC DNA]</scope>
    <source>
        <strain evidence="10">10N.261.46.F8</strain>
    </source>
</reference>
<dbReference type="InterPro" id="IPR018084">
    <property type="entry name" value="Hok/gef_toxin_CS"/>
</dbReference>
<organism evidence="9 10">
    <name type="scientific">Vibrio lentus</name>
    <dbReference type="NCBI Taxonomy" id="136468"/>
    <lineage>
        <taxon>Bacteria</taxon>
        <taxon>Pseudomonadati</taxon>
        <taxon>Pseudomonadota</taxon>
        <taxon>Gammaproteobacteria</taxon>
        <taxon>Vibrionales</taxon>
        <taxon>Vibrionaceae</taxon>
        <taxon>Vibrio</taxon>
    </lineage>
</organism>
<dbReference type="Proteomes" id="UP000235406">
    <property type="component" value="Unassembled WGS sequence"/>
</dbReference>
<dbReference type="PRINTS" id="PR00281">
    <property type="entry name" value="HOKGEFTOXIC"/>
</dbReference>
<dbReference type="Pfam" id="PF01848">
    <property type="entry name" value="HOK_GEF"/>
    <property type="match status" value="1"/>
</dbReference>
<dbReference type="EMBL" id="MCZK01000002">
    <property type="protein sequence ID" value="PMM78436.1"/>
    <property type="molecule type" value="Genomic_DNA"/>
</dbReference>
<dbReference type="PROSITE" id="PS00556">
    <property type="entry name" value="HOK_GEF"/>
    <property type="match status" value="1"/>
</dbReference>
<feature type="transmembrane region" description="Helical" evidence="8">
    <location>
        <begin position="6"/>
        <end position="25"/>
    </location>
</feature>
<keyword evidence="7 8" id="KW-0472">Membrane</keyword>
<accession>A0A2N7KP25</accession>
<dbReference type="RefSeq" id="WP_076653013.1">
    <property type="nucleotide sequence ID" value="NZ_CAWNVI010000002.1"/>
</dbReference>
<name>A0A2N7KP25_9VIBR</name>
<evidence type="ECO:0000256" key="1">
    <source>
        <dbReference type="ARBA" id="ARBA00004377"/>
    </source>
</evidence>
<evidence type="ECO:0000256" key="5">
    <source>
        <dbReference type="ARBA" id="ARBA00022692"/>
    </source>
</evidence>
<protein>
    <submittedName>
        <fullName evidence="9">Protein hokC</fullName>
    </submittedName>
</protein>
<comment type="caution">
    <text evidence="9">The sequence shown here is derived from an EMBL/GenBank/DDBJ whole genome shotgun (WGS) entry which is preliminary data.</text>
</comment>
<comment type="subcellular location">
    <subcellularLocation>
        <location evidence="1 8">Cell inner membrane</location>
        <topology evidence="1 8">Single-pass membrane protein</topology>
    </subcellularLocation>
</comment>
<evidence type="ECO:0000256" key="6">
    <source>
        <dbReference type="ARBA" id="ARBA00022989"/>
    </source>
</evidence>
<evidence type="ECO:0000256" key="3">
    <source>
        <dbReference type="ARBA" id="ARBA00022519"/>
    </source>
</evidence>
<evidence type="ECO:0000313" key="10">
    <source>
        <dbReference type="Proteomes" id="UP000235406"/>
    </source>
</evidence>
<keyword evidence="3" id="KW-0997">Cell inner membrane</keyword>
<comment type="similarity">
    <text evidence="8">Belongs to the hok/gef family.</text>
</comment>
<keyword evidence="4" id="KW-1277">Toxin-antitoxin system</keyword>
<evidence type="ECO:0000256" key="2">
    <source>
        <dbReference type="ARBA" id="ARBA00022475"/>
    </source>
</evidence>
<dbReference type="OrthoDB" id="5880683at2"/>